<gene>
    <name evidence="1" type="ORF">B879_02041</name>
</gene>
<protein>
    <submittedName>
        <fullName evidence="1">Uncharacterized protein</fullName>
    </submittedName>
</protein>
<organism evidence="1 2">
    <name type="scientific">Cecembia lonarensis (strain CCUG 58316 / KCTC 22772 / LW9)</name>
    <dbReference type="NCBI Taxonomy" id="1225176"/>
    <lineage>
        <taxon>Bacteria</taxon>
        <taxon>Pseudomonadati</taxon>
        <taxon>Bacteroidota</taxon>
        <taxon>Cytophagia</taxon>
        <taxon>Cytophagales</taxon>
        <taxon>Cyclobacteriaceae</taxon>
        <taxon>Cecembia</taxon>
    </lineage>
</organism>
<sequence length="43" mass="5232">MEALRYGYMKFDSDNCPNKKEAVPIYETASFDSRKYLLRRNYF</sequence>
<proteinExistence type="predicted"/>
<reference evidence="1 2" key="1">
    <citation type="journal article" date="2012" name="J. Bacteriol.">
        <title>Draft Genome Sequence of Cecembia lonarensis Strain LW9T, Isolated from Lonar Lake, a Haloalkaline Lake in India.</title>
        <authorList>
            <person name="Shivaji S."/>
            <person name="Ara S."/>
            <person name="Singh A."/>
            <person name="Pinnaka A.K."/>
        </authorList>
    </citation>
    <scope>NUCLEOTIDE SEQUENCE [LARGE SCALE GENOMIC DNA]</scope>
    <source>
        <strain evidence="1 2">LW9</strain>
    </source>
</reference>
<evidence type="ECO:0000313" key="1">
    <source>
        <dbReference type="EMBL" id="EKB49381.1"/>
    </source>
</evidence>
<name>K1L3H9_CECL9</name>
<keyword evidence="2" id="KW-1185">Reference proteome</keyword>
<accession>K1L3H9</accession>
<dbReference type="Proteomes" id="UP000004478">
    <property type="component" value="Unassembled WGS sequence"/>
</dbReference>
<dbReference type="AlphaFoldDB" id="K1L3H9"/>
<comment type="caution">
    <text evidence="1">The sequence shown here is derived from an EMBL/GenBank/DDBJ whole genome shotgun (WGS) entry which is preliminary data.</text>
</comment>
<dbReference type="EMBL" id="AMGM01000027">
    <property type="protein sequence ID" value="EKB49381.1"/>
    <property type="molecule type" value="Genomic_DNA"/>
</dbReference>
<evidence type="ECO:0000313" key="2">
    <source>
        <dbReference type="Proteomes" id="UP000004478"/>
    </source>
</evidence>